<evidence type="ECO:0000313" key="1">
    <source>
        <dbReference type="EMBL" id="CAD7801986.1"/>
    </source>
</evidence>
<reference evidence="1" key="1">
    <citation type="submission" date="2020-12" db="EMBL/GenBank/DDBJ databases">
        <authorList>
            <person name="Rodrigo-Torres L."/>
            <person name="Arahal R. D."/>
            <person name="Lucena T."/>
        </authorList>
    </citation>
    <scope>NUCLEOTIDE SEQUENCE</scope>
    <source>
        <strain evidence="1">CECT 9390</strain>
    </source>
</reference>
<gene>
    <name evidence="1" type="ORF">CHRY9390_00856</name>
</gene>
<accession>A0A9N8MLR4</accession>
<organism evidence="1 2">
    <name type="scientific">Chryseobacterium aquaeductus</name>
    <dbReference type="NCBI Taxonomy" id="2675056"/>
    <lineage>
        <taxon>Bacteria</taxon>
        <taxon>Pseudomonadati</taxon>
        <taxon>Bacteroidota</taxon>
        <taxon>Flavobacteriia</taxon>
        <taxon>Flavobacteriales</taxon>
        <taxon>Weeksellaceae</taxon>
        <taxon>Chryseobacterium group</taxon>
        <taxon>Chryseobacterium</taxon>
    </lineage>
</organism>
<protein>
    <submittedName>
        <fullName evidence="1">Uncharacterized protein</fullName>
    </submittedName>
</protein>
<sequence length="45" mass="5346">MFGKNDYLNTKVTNVFHKWSQLIFVVFVNSSIRVEKENPALFRLD</sequence>
<keyword evidence="2" id="KW-1185">Reference proteome</keyword>
<dbReference type="Proteomes" id="UP000662618">
    <property type="component" value="Unassembled WGS sequence"/>
</dbReference>
<name>A0A9N8MLR4_9FLAO</name>
<proteinExistence type="predicted"/>
<dbReference type="AlphaFoldDB" id="A0A9N8MLR4"/>
<comment type="caution">
    <text evidence="1">The sequence shown here is derived from an EMBL/GenBank/DDBJ whole genome shotgun (WGS) entry which is preliminary data.</text>
</comment>
<evidence type="ECO:0000313" key="2">
    <source>
        <dbReference type="Proteomes" id="UP000662618"/>
    </source>
</evidence>
<dbReference type="EMBL" id="CAJIMS010000001">
    <property type="protein sequence ID" value="CAD7801986.1"/>
    <property type="molecule type" value="Genomic_DNA"/>
</dbReference>